<dbReference type="InterPro" id="IPR029058">
    <property type="entry name" value="AB_hydrolase_fold"/>
</dbReference>
<dbReference type="EMBL" id="BAABHB010000011">
    <property type="protein sequence ID" value="GAA4414072.1"/>
    <property type="molecule type" value="Genomic_DNA"/>
</dbReference>
<dbReference type="PANTHER" id="PTHR10992:SF1086">
    <property type="entry name" value="AB HYDROLASE-1 DOMAIN-CONTAINING PROTEIN"/>
    <property type="match status" value="1"/>
</dbReference>
<dbReference type="Gene3D" id="3.40.50.1820">
    <property type="entry name" value="alpha/beta hydrolase"/>
    <property type="match status" value="1"/>
</dbReference>
<name>A0ABP8KR89_9BACT</name>
<dbReference type="PANTHER" id="PTHR10992">
    <property type="entry name" value="METHYLESTERASE FAMILY MEMBER"/>
    <property type="match status" value="1"/>
</dbReference>
<reference evidence="3" key="1">
    <citation type="journal article" date="2019" name="Int. J. Syst. Evol. Microbiol.">
        <title>The Global Catalogue of Microorganisms (GCM) 10K type strain sequencing project: providing services to taxonomists for standard genome sequencing and annotation.</title>
        <authorList>
            <consortium name="The Broad Institute Genomics Platform"/>
            <consortium name="The Broad Institute Genome Sequencing Center for Infectious Disease"/>
            <person name="Wu L."/>
            <person name="Ma J."/>
        </authorList>
    </citation>
    <scope>NUCLEOTIDE SEQUENCE [LARGE SCALE GENOMIC DNA]</scope>
    <source>
        <strain evidence="3">JCM 17925</strain>
    </source>
</reference>
<dbReference type="Pfam" id="PF12697">
    <property type="entry name" value="Abhydrolase_6"/>
    <property type="match status" value="1"/>
</dbReference>
<evidence type="ECO:0000313" key="3">
    <source>
        <dbReference type="Proteomes" id="UP001500936"/>
    </source>
</evidence>
<dbReference type="InterPro" id="IPR045889">
    <property type="entry name" value="MES/HNL"/>
</dbReference>
<dbReference type="SUPFAM" id="SSF53474">
    <property type="entry name" value="alpha/beta-Hydrolases"/>
    <property type="match status" value="1"/>
</dbReference>
<gene>
    <name evidence="2" type="ORF">GCM10023187_43090</name>
</gene>
<proteinExistence type="predicted"/>
<organism evidence="2 3">
    <name type="scientific">Nibrella viscosa</name>
    <dbReference type="NCBI Taxonomy" id="1084524"/>
    <lineage>
        <taxon>Bacteria</taxon>
        <taxon>Pseudomonadati</taxon>
        <taxon>Bacteroidota</taxon>
        <taxon>Cytophagia</taxon>
        <taxon>Cytophagales</taxon>
        <taxon>Spirosomataceae</taxon>
        <taxon>Nibrella</taxon>
    </lineage>
</organism>
<comment type="caution">
    <text evidence="2">The sequence shown here is derived from an EMBL/GenBank/DDBJ whole genome shotgun (WGS) entry which is preliminary data.</text>
</comment>
<accession>A0ABP8KR89</accession>
<dbReference type="Proteomes" id="UP001500936">
    <property type="component" value="Unassembled WGS sequence"/>
</dbReference>
<keyword evidence="3" id="KW-1185">Reference proteome</keyword>
<sequence length="114" mass="12211">MLEASGNKVFAPDLPGHGDDKTPVSMVIFDDYVDKIVNVANSQPGPVVLVGHSMAGVVIAQAAENLKKGKVEMLVFLDAFMPNNGDSVFGLVEKRPFKTRPMALSRLSQVSLQA</sequence>
<evidence type="ECO:0000259" key="1">
    <source>
        <dbReference type="Pfam" id="PF12697"/>
    </source>
</evidence>
<evidence type="ECO:0000313" key="2">
    <source>
        <dbReference type="EMBL" id="GAA4414072.1"/>
    </source>
</evidence>
<feature type="domain" description="AB hydrolase-1" evidence="1">
    <location>
        <begin position="4"/>
        <end position="91"/>
    </location>
</feature>
<protein>
    <recommendedName>
        <fullName evidence="1">AB hydrolase-1 domain-containing protein</fullName>
    </recommendedName>
</protein>
<dbReference type="InterPro" id="IPR000073">
    <property type="entry name" value="AB_hydrolase_1"/>
</dbReference>